<dbReference type="EMBL" id="CM029050">
    <property type="protein sequence ID" value="KAG2564943.1"/>
    <property type="molecule type" value="Genomic_DNA"/>
</dbReference>
<protein>
    <submittedName>
        <fullName evidence="2">Uncharacterized protein</fullName>
    </submittedName>
</protein>
<evidence type="ECO:0000313" key="3">
    <source>
        <dbReference type="Proteomes" id="UP000823388"/>
    </source>
</evidence>
<evidence type="ECO:0000256" key="1">
    <source>
        <dbReference type="SAM" id="MobiDB-lite"/>
    </source>
</evidence>
<evidence type="ECO:0000313" key="2">
    <source>
        <dbReference type="EMBL" id="KAG2564943.1"/>
    </source>
</evidence>
<dbReference type="Proteomes" id="UP000823388">
    <property type="component" value="Chromosome 7N"/>
</dbReference>
<reference evidence="2" key="1">
    <citation type="submission" date="2020-05" db="EMBL/GenBank/DDBJ databases">
        <title>WGS assembly of Panicum virgatum.</title>
        <authorList>
            <person name="Lovell J.T."/>
            <person name="Jenkins J."/>
            <person name="Shu S."/>
            <person name="Juenger T.E."/>
            <person name="Schmutz J."/>
        </authorList>
    </citation>
    <scope>NUCLEOTIDE SEQUENCE</scope>
    <source>
        <strain evidence="2">AP13</strain>
    </source>
</reference>
<proteinExistence type="predicted"/>
<keyword evidence="3" id="KW-1185">Reference proteome</keyword>
<organism evidence="2 3">
    <name type="scientific">Panicum virgatum</name>
    <name type="common">Blackwell switchgrass</name>
    <dbReference type="NCBI Taxonomy" id="38727"/>
    <lineage>
        <taxon>Eukaryota</taxon>
        <taxon>Viridiplantae</taxon>
        <taxon>Streptophyta</taxon>
        <taxon>Embryophyta</taxon>
        <taxon>Tracheophyta</taxon>
        <taxon>Spermatophyta</taxon>
        <taxon>Magnoliopsida</taxon>
        <taxon>Liliopsida</taxon>
        <taxon>Poales</taxon>
        <taxon>Poaceae</taxon>
        <taxon>PACMAD clade</taxon>
        <taxon>Panicoideae</taxon>
        <taxon>Panicodae</taxon>
        <taxon>Paniceae</taxon>
        <taxon>Panicinae</taxon>
        <taxon>Panicum</taxon>
        <taxon>Panicum sect. Hiantes</taxon>
    </lineage>
</organism>
<dbReference type="AlphaFoldDB" id="A0A8T0PSG2"/>
<gene>
    <name evidence="2" type="ORF">PVAP13_7NG045878</name>
</gene>
<accession>A0A8T0PSG2</accession>
<sequence>MRMDRGGKTLTSVEWVTAEETTALAAVLRRAGEARGGDAVGWIHRRHEVKAVVDTSNKETEELGVPAVECAEAAVEPRVGEEAEPALADEGGTREG</sequence>
<comment type="caution">
    <text evidence="2">The sequence shown here is derived from an EMBL/GenBank/DDBJ whole genome shotgun (WGS) entry which is preliminary data.</text>
</comment>
<name>A0A8T0PSG2_PANVG</name>
<feature type="region of interest" description="Disordered" evidence="1">
    <location>
        <begin position="75"/>
        <end position="96"/>
    </location>
</feature>